<reference evidence="5 6" key="1">
    <citation type="submission" date="2019-06" db="EMBL/GenBank/DDBJ databases">
        <authorList>
            <person name="Livingstone P."/>
            <person name="Whitworth D."/>
        </authorList>
    </citation>
    <scope>NUCLEOTIDE SEQUENCE [LARGE SCALE GENOMIC DNA]</scope>
    <source>
        <strain evidence="5 6">AM401</strain>
    </source>
</reference>
<dbReference type="SUPFAM" id="SSF75005">
    <property type="entry name" value="Arabinanase/levansucrase/invertase"/>
    <property type="match status" value="1"/>
</dbReference>
<evidence type="ECO:0000256" key="1">
    <source>
        <dbReference type="ARBA" id="ARBA00009902"/>
    </source>
</evidence>
<dbReference type="GO" id="GO:0016798">
    <property type="term" value="F:hydrolase activity, acting on glycosyl bonds"/>
    <property type="evidence" value="ECO:0007669"/>
    <property type="project" value="UniProtKB-KW"/>
</dbReference>
<feature type="non-terminal residue" evidence="5">
    <location>
        <position position="1"/>
    </location>
</feature>
<feature type="non-terminal residue" evidence="5">
    <location>
        <position position="127"/>
    </location>
</feature>
<dbReference type="PANTHER" id="PTHR43101:SF1">
    <property type="entry name" value="BETA-FRUCTOSIDASE"/>
    <property type="match status" value="1"/>
</dbReference>
<evidence type="ECO:0000256" key="2">
    <source>
        <dbReference type="ARBA" id="ARBA00022801"/>
    </source>
</evidence>
<dbReference type="AlphaFoldDB" id="A0A540WFS8"/>
<dbReference type="InterPro" id="IPR013148">
    <property type="entry name" value="Glyco_hydro_32_N"/>
</dbReference>
<proteinExistence type="inferred from homology"/>
<organism evidence="5 6">
    <name type="scientific">Myxococcus llanfairpwllgwyngyllgogerychwyrndrobwllllantysiliogogogochensis</name>
    <dbReference type="NCBI Taxonomy" id="2590453"/>
    <lineage>
        <taxon>Bacteria</taxon>
        <taxon>Pseudomonadati</taxon>
        <taxon>Myxococcota</taxon>
        <taxon>Myxococcia</taxon>
        <taxon>Myxococcales</taxon>
        <taxon>Cystobacterineae</taxon>
        <taxon>Myxococcaceae</taxon>
        <taxon>Myxococcus</taxon>
    </lineage>
</organism>
<dbReference type="InterPro" id="IPR051214">
    <property type="entry name" value="GH32_Enzymes"/>
</dbReference>
<protein>
    <submittedName>
        <fullName evidence="5">Glycosyl hydrolase family 32</fullName>
    </submittedName>
</protein>
<evidence type="ECO:0000313" key="6">
    <source>
        <dbReference type="Proteomes" id="UP000315369"/>
    </source>
</evidence>
<feature type="domain" description="Glycosyl hydrolase family 32 N-terminal" evidence="4">
    <location>
        <begin position="5"/>
        <end position="127"/>
    </location>
</feature>
<evidence type="ECO:0000259" key="4">
    <source>
        <dbReference type="Pfam" id="PF00251"/>
    </source>
</evidence>
<dbReference type="EMBL" id="VIFM01001034">
    <property type="protein sequence ID" value="TQF07880.1"/>
    <property type="molecule type" value="Genomic_DNA"/>
</dbReference>
<comment type="caution">
    <text evidence="5">The sequence shown here is derived from an EMBL/GenBank/DDBJ whole genome shotgun (WGS) entry which is preliminary data.</text>
</comment>
<dbReference type="InterPro" id="IPR023296">
    <property type="entry name" value="Glyco_hydro_beta-prop_sf"/>
</dbReference>
<dbReference type="PANTHER" id="PTHR43101">
    <property type="entry name" value="BETA-FRUCTOSIDASE"/>
    <property type="match status" value="1"/>
</dbReference>
<name>A0A540WFS8_9BACT</name>
<dbReference type="Proteomes" id="UP000315369">
    <property type="component" value="Unassembled WGS sequence"/>
</dbReference>
<dbReference type="Pfam" id="PF00251">
    <property type="entry name" value="Glyco_hydro_32N"/>
    <property type="match status" value="1"/>
</dbReference>
<keyword evidence="2 5" id="KW-0378">Hydrolase</keyword>
<dbReference type="Gene3D" id="2.115.10.20">
    <property type="entry name" value="Glycosyl hydrolase domain, family 43"/>
    <property type="match status" value="1"/>
</dbReference>
<gene>
    <name evidence="5" type="ORF">FJV41_51840</name>
</gene>
<evidence type="ECO:0000313" key="5">
    <source>
        <dbReference type="EMBL" id="TQF07880.1"/>
    </source>
</evidence>
<keyword evidence="6" id="KW-1185">Reference proteome</keyword>
<evidence type="ECO:0000256" key="3">
    <source>
        <dbReference type="ARBA" id="ARBA00023295"/>
    </source>
</evidence>
<comment type="similarity">
    <text evidence="1">Belongs to the glycosyl hydrolase 32 family.</text>
</comment>
<sequence>NGLANAGYMWECPDLFPLADTHLLICCPQGLGREAQRFLNTYPAVWMAGRFDAEHGIFDHGPLHELDSGFEFYAPQTMQADDGRRLLVGWMGVPDGDEMHQPTRAQGWIHQTTCVRELEWQAGTLYQ</sequence>
<accession>A0A540WFS8</accession>
<keyword evidence="3" id="KW-0326">Glycosidase</keyword>